<dbReference type="PANTHER" id="PTHR24126">
    <property type="entry name" value="ANKYRIN REPEAT, PH AND SEC7 DOMAIN CONTAINING PROTEIN SECG-RELATED"/>
    <property type="match status" value="1"/>
</dbReference>
<feature type="repeat" description="ANK" evidence="3">
    <location>
        <begin position="255"/>
        <end position="287"/>
    </location>
</feature>
<feature type="compositionally biased region" description="Acidic residues" evidence="4">
    <location>
        <begin position="170"/>
        <end position="183"/>
    </location>
</feature>
<evidence type="ECO:0000313" key="5">
    <source>
        <dbReference type="EMBL" id="KAK3400766.1"/>
    </source>
</evidence>
<reference evidence="5" key="1">
    <citation type="journal article" date="2023" name="Mol. Phylogenet. Evol.">
        <title>Genome-scale phylogeny and comparative genomics of the fungal order Sordariales.</title>
        <authorList>
            <person name="Hensen N."/>
            <person name="Bonometti L."/>
            <person name="Westerberg I."/>
            <person name="Brannstrom I.O."/>
            <person name="Guillou S."/>
            <person name="Cros-Aarteil S."/>
            <person name="Calhoun S."/>
            <person name="Haridas S."/>
            <person name="Kuo A."/>
            <person name="Mondo S."/>
            <person name="Pangilinan J."/>
            <person name="Riley R."/>
            <person name="LaButti K."/>
            <person name="Andreopoulos B."/>
            <person name="Lipzen A."/>
            <person name="Chen C."/>
            <person name="Yan M."/>
            <person name="Daum C."/>
            <person name="Ng V."/>
            <person name="Clum A."/>
            <person name="Steindorff A."/>
            <person name="Ohm R.A."/>
            <person name="Martin F."/>
            <person name="Silar P."/>
            <person name="Natvig D.O."/>
            <person name="Lalanne C."/>
            <person name="Gautier V."/>
            <person name="Ament-Velasquez S.L."/>
            <person name="Kruys A."/>
            <person name="Hutchinson M.I."/>
            <person name="Powell A.J."/>
            <person name="Barry K."/>
            <person name="Miller A.N."/>
            <person name="Grigoriev I.V."/>
            <person name="Debuchy R."/>
            <person name="Gladieux P."/>
            <person name="Hiltunen Thoren M."/>
            <person name="Johannesson H."/>
        </authorList>
    </citation>
    <scope>NUCLEOTIDE SEQUENCE</scope>
    <source>
        <strain evidence="5">FGSC 1904</strain>
    </source>
</reference>
<evidence type="ECO:0000256" key="4">
    <source>
        <dbReference type="SAM" id="MobiDB-lite"/>
    </source>
</evidence>
<evidence type="ECO:0008006" key="7">
    <source>
        <dbReference type="Google" id="ProtNLM"/>
    </source>
</evidence>
<organism evidence="5 6">
    <name type="scientific">Sordaria brevicollis</name>
    <dbReference type="NCBI Taxonomy" id="83679"/>
    <lineage>
        <taxon>Eukaryota</taxon>
        <taxon>Fungi</taxon>
        <taxon>Dikarya</taxon>
        <taxon>Ascomycota</taxon>
        <taxon>Pezizomycotina</taxon>
        <taxon>Sordariomycetes</taxon>
        <taxon>Sordariomycetidae</taxon>
        <taxon>Sordariales</taxon>
        <taxon>Sordariaceae</taxon>
        <taxon>Sordaria</taxon>
    </lineage>
</organism>
<dbReference type="Proteomes" id="UP001281003">
    <property type="component" value="Unassembled WGS sequence"/>
</dbReference>
<feature type="repeat" description="ANK" evidence="3">
    <location>
        <begin position="553"/>
        <end position="585"/>
    </location>
</feature>
<gene>
    <name evidence="5" type="ORF">B0T20DRAFT_152837</name>
</gene>
<evidence type="ECO:0000256" key="1">
    <source>
        <dbReference type="ARBA" id="ARBA00022737"/>
    </source>
</evidence>
<evidence type="ECO:0000256" key="2">
    <source>
        <dbReference type="ARBA" id="ARBA00023043"/>
    </source>
</evidence>
<dbReference type="AlphaFoldDB" id="A0AAE0PJ11"/>
<sequence>MAPPQLPELPTELIHIIASYLPRPCDLSALARTNQRLYCIINKILYTQAVKPGSDPQPLLWAARNGVPVTLDKAICAGAKANHPFEFVLSRKAWELVCILERAAAPNRNSDFEDWNWVPSPAYNPYENSGHRDLYDIMGTMRSNLPPYMSANQNPQNTIIDLVEHGHLDDDQDEDGSDDDPLWDDPISLNAGPPPGAGGLVGHFLGNLVQAVANNHNPFNDDEDEEDGVDPDDLTDEDSEVDEWVHNIRSRGITRRCAPIHIAAKEGHNAVIQKLLEHGADIHLAAEWYCSCRPPLSLWETRELEAAGTLRENLDSSYWPAVHLAMCFSRFDTAKFLIERGALKNIPKGHLRFTVLHQAASIGNLDMLKYIVEAGKDTWPTVDVEDDMGLTPLYFACAKGHWDTVVPYLIEKGADIDKEFEVDLWEFKATTTLLGEACYLGHYDRALKLIELGADVKHELEFNQLTFGRRHRLDEAEDEADEADEGIKKMPLLHVCCTAPRPKDDDHGYAATTRSTGLRLYKNEEPTALERVALIQKLLAAGTPIDQTWDGGNGETPLCMAARFHVTSAVRALLKAGANPHILDKNGRNPLMATLHHPLGEEGWTTFAECFPSSCRPDKAPEIVRLLLDAGVPVNHQDSQGRTALHLVFRPRRAYELGVAADALCNILRLLFDAGIDPCIRDNENNPVIKNALRWDYGRAADLLIQFHGPTIGSHLTPAEFRKYYLMMAEAETPNRYSSYIHGSSDSATSFELLLDVDRSHYLTSDKSLLFDLMKKGHQMPECFKAAERLAKRGLHRMNLTLDEKRRLIKLSIDNDLPRLLIEAVNAAVHTFEPSVLQEKSVLERALLDIIRHPRRLNFSEPMIAHLVNAGADLHRSSPYKLDNEESSTAPPTALMSPLYAAIRYGHVKVVKHMLSKQPIRGNAQARLTPYLHQAVNLDKAVRQKWPVRSQQDEATTRSDMVRALIEAGADPTLLNESLDTALSLLLKGLAADPDRKFLKPLGHLIKPLSRGVDINIKNDERRTAASYLEELMVLKEVDEEHRDAPPTSEPKMKVKKINDAVKTLRSRIELVPEEQPAEGKSKGEGRLMIKWLVPKGAAGNRMPPFPVPARVRERERYAYF</sequence>
<keyword evidence="1" id="KW-0677">Repeat</keyword>
<dbReference type="PROSITE" id="PS50088">
    <property type="entry name" value="ANK_REPEAT"/>
    <property type="match status" value="3"/>
</dbReference>
<feature type="repeat" description="ANK" evidence="3">
    <location>
        <begin position="388"/>
        <end position="421"/>
    </location>
</feature>
<keyword evidence="2 3" id="KW-0040">ANK repeat</keyword>
<name>A0AAE0PJ11_SORBR</name>
<dbReference type="InterPro" id="IPR036770">
    <property type="entry name" value="Ankyrin_rpt-contain_sf"/>
</dbReference>
<accession>A0AAE0PJ11</accession>
<keyword evidence="6" id="KW-1185">Reference proteome</keyword>
<protein>
    <recommendedName>
        <fullName evidence="7">Ankyrin</fullName>
    </recommendedName>
</protein>
<reference evidence="5" key="2">
    <citation type="submission" date="2023-07" db="EMBL/GenBank/DDBJ databases">
        <authorList>
            <consortium name="Lawrence Berkeley National Laboratory"/>
            <person name="Haridas S."/>
            <person name="Hensen N."/>
            <person name="Bonometti L."/>
            <person name="Westerberg I."/>
            <person name="Brannstrom I.O."/>
            <person name="Guillou S."/>
            <person name="Cros-Aarteil S."/>
            <person name="Calhoun S."/>
            <person name="Kuo A."/>
            <person name="Mondo S."/>
            <person name="Pangilinan J."/>
            <person name="Riley R."/>
            <person name="LaButti K."/>
            <person name="Andreopoulos B."/>
            <person name="Lipzen A."/>
            <person name="Chen C."/>
            <person name="Yanf M."/>
            <person name="Daum C."/>
            <person name="Ng V."/>
            <person name="Clum A."/>
            <person name="Steindorff A."/>
            <person name="Ohm R."/>
            <person name="Martin F."/>
            <person name="Silar P."/>
            <person name="Natvig D."/>
            <person name="Lalanne C."/>
            <person name="Gautier V."/>
            <person name="Ament-velasquez S.L."/>
            <person name="Kruys A."/>
            <person name="Hutchinson M.I."/>
            <person name="Powell A.J."/>
            <person name="Barry K."/>
            <person name="Miller A.N."/>
            <person name="Grigoriev I.V."/>
            <person name="Debuchy R."/>
            <person name="Gladieux P."/>
            <person name="Thoren M.H."/>
            <person name="Johannesson H."/>
        </authorList>
    </citation>
    <scope>NUCLEOTIDE SEQUENCE</scope>
    <source>
        <strain evidence="5">FGSC 1904</strain>
    </source>
</reference>
<feature type="region of interest" description="Disordered" evidence="4">
    <location>
        <begin position="214"/>
        <end position="237"/>
    </location>
</feature>
<dbReference type="CDD" id="cd09917">
    <property type="entry name" value="F-box_SF"/>
    <property type="match status" value="1"/>
</dbReference>
<dbReference type="EMBL" id="JAUTDP010000003">
    <property type="protein sequence ID" value="KAK3400766.1"/>
    <property type="molecule type" value="Genomic_DNA"/>
</dbReference>
<evidence type="ECO:0000313" key="6">
    <source>
        <dbReference type="Proteomes" id="UP001281003"/>
    </source>
</evidence>
<dbReference type="Pfam" id="PF12796">
    <property type="entry name" value="Ank_2"/>
    <property type="match status" value="1"/>
</dbReference>
<dbReference type="SUPFAM" id="SSF48403">
    <property type="entry name" value="Ankyrin repeat"/>
    <property type="match status" value="3"/>
</dbReference>
<dbReference type="Pfam" id="PF00023">
    <property type="entry name" value="Ank"/>
    <property type="match status" value="2"/>
</dbReference>
<evidence type="ECO:0000256" key="3">
    <source>
        <dbReference type="PROSITE-ProRule" id="PRU00023"/>
    </source>
</evidence>
<proteinExistence type="predicted"/>
<dbReference type="SMART" id="SM00248">
    <property type="entry name" value="ANK"/>
    <property type="match status" value="11"/>
</dbReference>
<dbReference type="PROSITE" id="PS50297">
    <property type="entry name" value="ANK_REP_REGION"/>
    <property type="match status" value="3"/>
</dbReference>
<comment type="caution">
    <text evidence="5">The sequence shown here is derived from an EMBL/GenBank/DDBJ whole genome shotgun (WGS) entry which is preliminary data.</text>
</comment>
<feature type="compositionally biased region" description="Acidic residues" evidence="4">
    <location>
        <begin position="220"/>
        <end position="237"/>
    </location>
</feature>
<dbReference type="Gene3D" id="1.25.40.20">
    <property type="entry name" value="Ankyrin repeat-containing domain"/>
    <property type="match status" value="4"/>
</dbReference>
<dbReference type="InterPro" id="IPR002110">
    <property type="entry name" value="Ankyrin_rpt"/>
</dbReference>
<feature type="region of interest" description="Disordered" evidence="4">
    <location>
        <begin position="168"/>
        <end position="195"/>
    </location>
</feature>